<evidence type="ECO:0000256" key="1">
    <source>
        <dbReference type="ARBA" id="ARBA00004370"/>
    </source>
</evidence>
<comment type="subcellular location">
    <subcellularLocation>
        <location evidence="1">Membrane</location>
    </subcellularLocation>
</comment>
<keyword evidence="6" id="KW-1185">Reference proteome</keyword>
<dbReference type="PANTHER" id="PTHR31234:SF2">
    <property type="entry name" value="OS05G0199100 PROTEIN"/>
    <property type="match status" value="1"/>
</dbReference>
<dbReference type="AlphaFoldDB" id="A0A1X2GM10"/>
<accession>A0A1X2GM10</accession>
<keyword evidence="4" id="KW-1133">Transmembrane helix</keyword>
<dbReference type="GO" id="GO:0098542">
    <property type="term" value="P:defense response to other organism"/>
    <property type="evidence" value="ECO:0007669"/>
    <property type="project" value="InterPro"/>
</dbReference>
<evidence type="ECO:0000256" key="3">
    <source>
        <dbReference type="SAM" id="MobiDB-lite"/>
    </source>
</evidence>
<proteinExistence type="predicted"/>
<feature type="region of interest" description="Disordered" evidence="3">
    <location>
        <begin position="1"/>
        <end position="53"/>
    </location>
</feature>
<evidence type="ECO:0000256" key="2">
    <source>
        <dbReference type="ARBA" id="ARBA00023136"/>
    </source>
</evidence>
<name>A0A1X2GM10_9FUNG</name>
<organism evidence="5 6">
    <name type="scientific">Hesseltinella vesiculosa</name>
    <dbReference type="NCBI Taxonomy" id="101127"/>
    <lineage>
        <taxon>Eukaryota</taxon>
        <taxon>Fungi</taxon>
        <taxon>Fungi incertae sedis</taxon>
        <taxon>Mucoromycota</taxon>
        <taxon>Mucoromycotina</taxon>
        <taxon>Mucoromycetes</taxon>
        <taxon>Mucorales</taxon>
        <taxon>Cunninghamellaceae</taxon>
        <taxon>Hesseltinella</taxon>
    </lineage>
</organism>
<dbReference type="EMBL" id="MCGT01000009">
    <property type="protein sequence ID" value="ORX56946.1"/>
    <property type="molecule type" value="Genomic_DNA"/>
</dbReference>
<feature type="compositionally biased region" description="Polar residues" evidence="3">
    <location>
        <begin position="12"/>
        <end position="27"/>
    </location>
</feature>
<evidence type="ECO:0000256" key="4">
    <source>
        <dbReference type="SAM" id="Phobius"/>
    </source>
</evidence>
<comment type="caution">
    <text evidence="5">The sequence shown here is derived from an EMBL/GenBank/DDBJ whole genome shotgun (WGS) entry which is preliminary data.</text>
</comment>
<feature type="transmembrane region" description="Helical" evidence="4">
    <location>
        <begin position="129"/>
        <end position="148"/>
    </location>
</feature>
<dbReference type="OrthoDB" id="20273at2759"/>
<dbReference type="PANTHER" id="PTHR31234">
    <property type="entry name" value="LATE EMBRYOGENESIS ABUNDANT (LEA) HYDROXYPROLINE-RICH GLYCOPROTEIN FAMILY"/>
    <property type="match status" value="1"/>
</dbReference>
<reference evidence="5 6" key="1">
    <citation type="submission" date="2016-07" db="EMBL/GenBank/DDBJ databases">
        <title>Pervasive Adenine N6-methylation of Active Genes in Fungi.</title>
        <authorList>
            <consortium name="DOE Joint Genome Institute"/>
            <person name="Mondo S.J."/>
            <person name="Dannebaum R.O."/>
            <person name="Kuo R.C."/>
            <person name="Labutti K."/>
            <person name="Haridas S."/>
            <person name="Kuo A."/>
            <person name="Salamov A."/>
            <person name="Ahrendt S.R."/>
            <person name="Lipzen A."/>
            <person name="Sullivan W."/>
            <person name="Andreopoulos W.B."/>
            <person name="Clum A."/>
            <person name="Lindquist E."/>
            <person name="Daum C."/>
            <person name="Ramamoorthy G.K."/>
            <person name="Gryganskyi A."/>
            <person name="Culley D."/>
            <person name="Magnuson J.K."/>
            <person name="James T.Y."/>
            <person name="O'Malley M.A."/>
            <person name="Stajich J.E."/>
            <person name="Spatafora J.W."/>
            <person name="Visel A."/>
            <person name="Grigoriev I.V."/>
        </authorList>
    </citation>
    <scope>NUCLEOTIDE SEQUENCE [LARGE SCALE GENOMIC DNA]</scope>
    <source>
        <strain evidence="5 6">NRRL 3301</strain>
    </source>
</reference>
<keyword evidence="2 4" id="KW-0472">Membrane</keyword>
<evidence type="ECO:0008006" key="7">
    <source>
        <dbReference type="Google" id="ProtNLM"/>
    </source>
</evidence>
<dbReference type="InterPro" id="IPR044839">
    <property type="entry name" value="NDR1-like"/>
</dbReference>
<dbReference type="GO" id="GO:0016020">
    <property type="term" value="C:membrane"/>
    <property type="evidence" value="ECO:0007669"/>
    <property type="project" value="UniProtKB-SubCell"/>
</dbReference>
<sequence length="309" mass="34030">MTNRDSIPSMIQDHSNNSSTLPLTQAISNPSSPRSPPTPPLHGDAELSGSSSPHDLLFHRPPSPILPTYEETVRPYRARPHPEVLQAEEALEPSVDEKSLRHRRKKILHYLCCVCCPCFPMWARSICCFLLFALIVFAVAAGILAALFQMPSVTFNGVTDDPTGLPRFQSINNYSFYMNLGLNFTINNPNVESIRFDKIRAIAFYPGVDAISIGGGNLTNWDIRSGSTSQFILPLELHYYPSLDPNQQILTDLLSRCGLVNGTTPKQDIAVTFLLKPTLRVIGVPISPTIHEAAGFPCPIQPGQVSLPK</sequence>
<dbReference type="STRING" id="101127.A0A1X2GM10"/>
<gene>
    <name evidence="5" type="ORF">DM01DRAFT_1382345</name>
</gene>
<keyword evidence="4" id="KW-0812">Transmembrane</keyword>
<protein>
    <recommendedName>
        <fullName evidence="7">Late embryogenesis abundant protein LEA-2 subgroup domain-containing protein</fullName>
    </recommendedName>
</protein>
<evidence type="ECO:0000313" key="5">
    <source>
        <dbReference type="EMBL" id="ORX56946.1"/>
    </source>
</evidence>
<dbReference type="Proteomes" id="UP000242146">
    <property type="component" value="Unassembled WGS sequence"/>
</dbReference>
<evidence type="ECO:0000313" key="6">
    <source>
        <dbReference type="Proteomes" id="UP000242146"/>
    </source>
</evidence>